<organism evidence="2 3">
    <name type="scientific">Glomus cerebriforme</name>
    <dbReference type="NCBI Taxonomy" id="658196"/>
    <lineage>
        <taxon>Eukaryota</taxon>
        <taxon>Fungi</taxon>
        <taxon>Fungi incertae sedis</taxon>
        <taxon>Mucoromycota</taxon>
        <taxon>Glomeromycotina</taxon>
        <taxon>Glomeromycetes</taxon>
        <taxon>Glomerales</taxon>
        <taxon>Glomeraceae</taxon>
        <taxon>Glomus</taxon>
    </lineage>
</organism>
<dbReference type="Proteomes" id="UP000265703">
    <property type="component" value="Unassembled WGS sequence"/>
</dbReference>
<proteinExistence type="predicted"/>
<accession>A0A397S0E3</accession>
<evidence type="ECO:0000313" key="3">
    <source>
        <dbReference type="Proteomes" id="UP000265703"/>
    </source>
</evidence>
<dbReference type="EMBL" id="QKYT01001105">
    <property type="protein sequence ID" value="RIA79893.1"/>
    <property type="molecule type" value="Genomic_DNA"/>
</dbReference>
<feature type="coiled-coil region" evidence="1">
    <location>
        <begin position="148"/>
        <end position="175"/>
    </location>
</feature>
<evidence type="ECO:0000256" key="1">
    <source>
        <dbReference type="SAM" id="Coils"/>
    </source>
</evidence>
<sequence length="190" mass="22085">MARIADSTSKELSELDILATLNNSDVIFQNGVQIARVLFKLSDDFKNAENEVLNFVSHADYFFYSLSSELDAIKNRLNKQGFLMNYFQHETDGEFIRARLKKEAQKVLRDHWKGDVSANYEDGNGQRKKDNNQINKNRVMLNPSKETLKYLTRAAEKLETSHKNFEKRKNQLGQKPKNTLYLEDKMNAMN</sequence>
<gene>
    <name evidence="2" type="ORF">C1645_839689</name>
</gene>
<keyword evidence="1" id="KW-0175">Coiled coil</keyword>
<dbReference type="AlphaFoldDB" id="A0A397S0E3"/>
<evidence type="ECO:0000313" key="2">
    <source>
        <dbReference type="EMBL" id="RIA79893.1"/>
    </source>
</evidence>
<protein>
    <submittedName>
        <fullName evidence="2">Uncharacterized protein</fullName>
    </submittedName>
</protein>
<reference evidence="2 3" key="1">
    <citation type="submission" date="2018-06" db="EMBL/GenBank/DDBJ databases">
        <title>Comparative genomics reveals the genomic features of Rhizophagus irregularis, R. cerebriforme, R. diaphanum and Gigaspora rosea, and their symbiotic lifestyle signature.</title>
        <authorList>
            <person name="Morin E."/>
            <person name="San Clemente H."/>
            <person name="Chen E.C.H."/>
            <person name="De La Providencia I."/>
            <person name="Hainaut M."/>
            <person name="Kuo A."/>
            <person name="Kohler A."/>
            <person name="Murat C."/>
            <person name="Tang N."/>
            <person name="Roy S."/>
            <person name="Loubradou J."/>
            <person name="Henrissat B."/>
            <person name="Grigoriev I.V."/>
            <person name="Corradi N."/>
            <person name="Roux C."/>
            <person name="Martin F.M."/>
        </authorList>
    </citation>
    <scope>NUCLEOTIDE SEQUENCE [LARGE SCALE GENOMIC DNA]</scope>
    <source>
        <strain evidence="2 3">DAOM 227022</strain>
    </source>
</reference>
<name>A0A397S0E3_9GLOM</name>
<comment type="caution">
    <text evidence="2">The sequence shown here is derived from an EMBL/GenBank/DDBJ whole genome shotgun (WGS) entry which is preliminary data.</text>
</comment>
<keyword evidence="3" id="KW-1185">Reference proteome</keyword>